<evidence type="ECO:0000313" key="2">
    <source>
        <dbReference type="EMBL" id="CAK7339958.1"/>
    </source>
</evidence>
<proteinExistence type="predicted"/>
<evidence type="ECO:0000256" key="1">
    <source>
        <dbReference type="SAM" id="MobiDB-lite"/>
    </source>
</evidence>
<keyword evidence="3" id="KW-1185">Reference proteome</keyword>
<protein>
    <submittedName>
        <fullName evidence="2">Uncharacterized protein</fullName>
    </submittedName>
</protein>
<evidence type="ECO:0000313" key="3">
    <source>
        <dbReference type="Proteomes" id="UP001314170"/>
    </source>
</evidence>
<organism evidence="2 3">
    <name type="scientific">Dovyalis caffra</name>
    <dbReference type="NCBI Taxonomy" id="77055"/>
    <lineage>
        <taxon>Eukaryota</taxon>
        <taxon>Viridiplantae</taxon>
        <taxon>Streptophyta</taxon>
        <taxon>Embryophyta</taxon>
        <taxon>Tracheophyta</taxon>
        <taxon>Spermatophyta</taxon>
        <taxon>Magnoliopsida</taxon>
        <taxon>eudicotyledons</taxon>
        <taxon>Gunneridae</taxon>
        <taxon>Pentapetalae</taxon>
        <taxon>rosids</taxon>
        <taxon>fabids</taxon>
        <taxon>Malpighiales</taxon>
        <taxon>Salicaceae</taxon>
        <taxon>Flacourtieae</taxon>
        <taxon>Dovyalis</taxon>
    </lineage>
</organism>
<dbReference type="EMBL" id="CAWUPB010001159">
    <property type="protein sequence ID" value="CAK7339958.1"/>
    <property type="molecule type" value="Genomic_DNA"/>
</dbReference>
<dbReference type="Proteomes" id="UP001314170">
    <property type="component" value="Unassembled WGS sequence"/>
</dbReference>
<reference evidence="2 3" key="1">
    <citation type="submission" date="2024-01" db="EMBL/GenBank/DDBJ databases">
        <authorList>
            <person name="Waweru B."/>
        </authorList>
    </citation>
    <scope>NUCLEOTIDE SEQUENCE [LARGE SCALE GENOMIC DNA]</scope>
</reference>
<dbReference type="AlphaFoldDB" id="A0AAV1RWW2"/>
<gene>
    <name evidence="2" type="ORF">DCAF_LOCUS15036</name>
</gene>
<accession>A0AAV1RWW2</accession>
<comment type="caution">
    <text evidence="2">The sequence shown here is derived from an EMBL/GenBank/DDBJ whole genome shotgun (WGS) entry which is preliminary data.</text>
</comment>
<sequence>MLLIILCCAEFEKKNKKNCGRKRKSVQSNPQAKPVKRQLKKIKTESRTDETVQVTEPPPHVPVHVPLSENLLYALDDSCFTEDQINSGDDRYSVGCEQQHHYVGEDDDVHITHSILSGFSGDDGAASSCLLQETDFDGGSFDFEDCDSFS</sequence>
<feature type="region of interest" description="Disordered" evidence="1">
    <location>
        <begin position="19"/>
        <end position="63"/>
    </location>
</feature>
<name>A0AAV1RWW2_9ROSI</name>